<dbReference type="EMBL" id="RCOR01000039">
    <property type="protein sequence ID" value="RSN67913.1"/>
    <property type="molecule type" value="Genomic_DNA"/>
</dbReference>
<reference evidence="1 2" key="1">
    <citation type="submission" date="2018-10" db="EMBL/GenBank/DDBJ databases">
        <title>Co-occurring genomic capacity for anaerobic methane metabolism and dissimilatory sulfite reduction discovered in the Korarchaeota.</title>
        <authorList>
            <person name="Mckay L.J."/>
            <person name="Dlakic M."/>
            <person name="Fields M.W."/>
            <person name="Delmont T.O."/>
            <person name="Eren A.M."/>
            <person name="Jay Z.J."/>
            <person name="Klingelsmith K.B."/>
            <person name="Rusch D.B."/>
            <person name="Inskeep W.P."/>
        </authorList>
    </citation>
    <scope>NUCLEOTIDE SEQUENCE [LARGE SCALE GENOMIC DNA]</scope>
    <source>
        <strain evidence="1 2">WS</strain>
    </source>
</reference>
<name>A0A3R9QQ72_9CREN</name>
<gene>
    <name evidence="1" type="ORF">D9Q81_07295</name>
</gene>
<dbReference type="Gene3D" id="3.40.1350.10">
    <property type="match status" value="1"/>
</dbReference>
<dbReference type="GO" id="GO:0003676">
    <property type="term" value="F:nucleic acid binding"/>
    <property type="evidence" value="ECO:0007669"/>
    <property type="project" value="InterPro"/>
</dbReference>
<evidence type="ECO:0008006" key="3">
    <source>
        <dbReference type="Google" id="ProtNLM"/>
    </source>
</evidence>
<dbReference type="AlphaFoldDB" id="A0A3R9QQ72"/>
<accession>A0A3R9QQ72</accession>
<dbReference type="Proteomes" id="UP000278149">
    <property type="component" value="Unassembled WGS sequence"/>
</dbReference>
<sequence length="170" mass="19850">MNWLINETGGPGASYKKIYGRVSPGAPYRIPHFKREEYEIALQWLQKHAPDGTIHFDWRLPARYIPLSVQGNPELEEVWRHLKQERIDAVVFTENEIILVEIKDVVRKSAIGQLIHYKKRFEEEYKPDKPIRLQIVAGEDDPVVRKTAEEQGIDVLVLNIPSRRKRILGF</sequence>
<dbReference type="InterPro" id="IPR011856">
    <property type="entry name" value="tRNA_endonuc-like_dom_sf"/>
</dbReference>
<protein>
    <recommendedName>
        <fullName evidence="3">DUF91 domain-containing protein</fullName>
    </recommendedName>
</protein>
<proteinExistence type="predicted"/>
<evidence type="ECO:0000313" key="1">
    <source>
        <dbReference type="EMBL" id="RSN67913.1"/>
    </source>
</evidence>
<evidence type="ECO:0000313" key="2">
    <source>
        <dbReference type="Proteomes" id="UP000278149"/>
    </source>
</evidence>
<comment type="caution">
    <text evidence="1">The sequence shown here is derived from an EMBL/GenBank/DDBJ whole genome shotgun (WGS) entry which is preliminary data.</text>
</comment>
<organism evidence="1 2">
    <name type="scientific">Candidatus Korarchaeum cryptofilum</name>
    <dbReference type="NCBI Taxonomy" id="498846"/>
    <lineage>
        <taxon>Archaea</taxon>
        <taxon>Thermoproteota</taxon>
        <taxon>Candidatus Korarchaeia</taxon>
        <taxon>Candidatus Korarchaeales</taxon>
        <taxon>Candidatus Korarchaeaceae</taxon>
        <taxon>Candidatus Korarchaeum</taxon>
    </lineage>
</organism>